<evidence type="ECO:0000313" key="1">
    <source>
        <dbReference type="EMBL" id="QNG76086.1"/>
    </source>
</evidence>
<evidence type="ECO:0008006" key="3">
    <source>
        <dbReference type="Google" id="ProtNLM"/>
    </source>
</evidence>
<name>A0AAX1I8Q5_STEMA</name>
<evidence type="ECO:0000313" key="2">
    <source>
        <dbReference type="Proteomes" id="UP000515598"/>
    </source>
</evidence>
<reference evidence="1 2" key="1">
    <citation type="submission" date="2020-08" db="EMBL/GenBank/DDBJ databases">
        <title>Phenotypic and transcriptomic analysis of seven clinical Stenotrophomonas maltophilia isolates identify a small set of shared and commonly regulated genes involved in biofilm lifestyle.</title>
        <authorList>
            <person name="Alio I."/>
            <person name="Gudzuhn M."/>
            <person name="Streit W."/>
        </authorList>
    </citation>
    <scope>NUCLEOTIDE SEQUENCE [LARGE SCALE GENOMIC DNA]</scope>
    <source>
        <strain evidence="1 2">UHH_SKK55</strain>
    </source>
</reference>
<dbReference type="RefSeq" id="WP_005409671.1">
    <property type="nucleotide sequence ID" value="NZ_BKBG02000001.1"/>
</dbReference>
<organism evidence="1 2">
    <name type="scientific">Stenotrophomonas maltophilia</name>
    <name type="common">Pseudomonas maltophilia</name>
    <name type="synonym">Xanthomonas maltophilia</name>
    <dbReference type="NCBI Taxonomy" id="40324"/>
    <lineage>
        <taxon>Bacteria</taxon>
        <taxon>Pseudomonadati</taxon>
        <taxon>Pseudomonadota</taxon>
        <taxon>Gammaproteobacteria</taxon>
        <taxon>Lysobacterales</taxon>
        <taxon>Lysobacteraceae</taxon>
        <taxon>Stenotrophomonas</taxon>
        <taxon>Stenotrophomonas maltophilia group</taxon>
    </lineage>
</organism>
<dbReference type="Proteomes" id="UP000515598">
    <property type="component" value="Chromosome"/>
</dbReference>
<dbReference type="EMBL" id="CP060025">
    <property type="protein sequence ID" value="QNG76086.1"/>
    <property type="molecule type" value="Genomic_DNA"/>
</dbReference>
<proteinExistence type="predicted"/>
<dbReference type="AlphaFoldDB" id="A0AAX1I8Q5"/>
<gene>
    <name evidence="1" type="ORF">GPNADHDJ_00252</name>
</gene>
<sequence length="39" mass="4543">MAILHTSQPHEPWNKGKLIGQKAPLKLKDIWAIRIRLQL</sequence>
<accession>A0AAX1I8Q5</accession>
<protein>
    <recommendedName>
        <fullName evidence="3">Integrase</fullName>
    </recommendedName>
</protein>